<evidence type="ECO:0000256" key="4">
    <source>
        <dbReference type="ARBA" id="ARBA00022840"/>
    </source>
</evidence>
<dbReference type="AlphaFoldDB" id="A0AB33UFV5"/>
<comment type="caution">
    <text evidence="10">The sequence shown here is derived from an EMBL/GenBank/DDBJ whole genome shotgun (WGS) entry which is preliminary data.</text>
</comment>
<dbReference type="EC" id="6.3.5.7" evidence="8"/>
<evidence type="ECO:0000313" key="11">
    <source>
        <dbReference type="Proteomes" id="UP000072353"/>
    </source>
</evidence>
<name>A0AB33UFV5_STRSU</name>
<dbReference type="EMBL" id="FILL01000018">
    <property type="protein sequence ID" value="CYX76737.1"/>
    <property type="molecule type" value="Genomic_DNA"/>
</dbReference>
<dbReference type="InterPro" id="IPR036928">
    <property type="entry name" value="AS_sf"/>
</dbReference>
<gene>
    <name evidence="8 10" type="primary">gatA</name>
    <name evidence="10" type="ORF">ERS132521_01793</name>
</gene>
<comment type="similarity">
    <text evidence="1 8">Belongs to the amidase family. GatA subfamily.</text>
</comment>
<feature type="domain" description="Amidase" evidence="9">
    <location>
        <begin position="24"/>
        <end position="463"/>
    </location>
</feature>
<keyword evidence="3 8" id="KW-0547">Nucleotide-binding</keyword>
<protein>
    <recommendedName>
        <fullName evidence="8">Glutamyl-tRNA(Gln) amidotransferase subunit A</fullName>
        <shortName evidence="8">Glu-ADT subunit A</shortName>
        <ecNumber evidence="8">6.3.5.7</ecNumber>
    </recommendedName>
</protein>
<dbReference type="RefSeq" id="WP_044680770.1">
    <property type="nucleotide sequence ID" value="NZ_CEGO01000049.1"/>
</dbReference>
<proteinExistence type="inferred from homology"/>
<dbReference type="Gene3D" id="3.90.1300.10">
    <property type="entry name" value="Amidase signature (AS) domain"/>
    <property type="match status" value="1"/>
</dbReference>
<dbReference type="NCBIfam" id="TIGR00132">
    <property type="entry name" value="gatA"/>
    <property type="match status" value="1"/>
</dbReference>
<dbReference type="GO" id="GO:0005524">
    <property type="term" value="F:ATP binding"/>
    <property type="evidence" value="ECO:0007669"/>
    <property type="project" value="UniProtKB-KW"/>
</dbReference>
<comment type="catalytic activity">
    <reaction evidence="7 8">
        <text>L-glutamyl-tRNA(Gln) + L-glutamine + ATP + H2O = L-glutaminyl-tRNA(Gln) + L-glutamate + ADP + phosphate + H(+)</text>
        <dbReference type="Rhea" id="RHEA:17521"/>
        <dbReference type="Rhea" id="RHEA-COMP:9681"/>
        <dbReference type="Rhea" id="RHEA-COMP:9684"/>
        <dbReference type="ChEBI" id="CHEBI:15377"/>
        <dbReference type="ChEBI" id="CHEBI:15378"/>
        <dbReference type="ChEBI" id="CHEBI:29985"/>
        <dbReference type="ChEBI" id="CHEBI:30616"/>
        <dbReference type="ChEBI" id="CHEBI:43474"/>
        <dbReference type="ChEBI" id="CHEBI:58359"/>
        <dbReference type="ChEBI" id="CHEBI:78520"/>
        <dbReference type="ChEBI" id="CHEBI:78521"/>
        <dbReference type="ChEBI" id="CHEBI:456216"/>
        <dbReference type="EC" id="6.3.5.7"/>
    </reaction>
</comment>
<sequence length="488" mass="52197">MTFNNKTIDELHDLLVKKEISATELTKATLEDIKSREGAVDAFLTITEDAALAQAAALDEKGIDADNVMAGIPLAVKDNISTKGILTTAASKMLYNYEPIFDATSVSQAYAKDMIIVGKTNMDEFAMGGSNENSAFKPTKNAWDQTKVPGGSSGGSAAAVASGQVRLSLGSDTGGSIRQPAAFNGIVGMKPTYGTVSRFGLIAFGSSLDQIGPFSQTVKENAQLLNVISGHDVKDATSTINEIADFTSKIGQDIKGMKIALPKEYMGEGIDPQVKETILKAAKHLESLGAIIEEVSLPHSKYGVAVYYIIASSEASSNLQRFDGIRYGFRAEDATNLDEIYVKTRSQGFGEEVKRRIMLGTFSLSSGYYDAYFKKAGQVRTLIIQDFEKVFADYDLILGPTAPTVAFGLDTLNHDPVAMYLADLLTIPVNLAGLPGLSIPAGFVEGLPVGLQLIGPKYSEETIYQVAAAFEATTDYHKQQPVIFGGAN</sequence>
<evidence type="ECO:0000313" key="10">
    <source>
        <dbReference type="EMBL" id="CYX76737.1"/>
    </source>
</evidence>
<dbReference type="HAMAP" id="MF_00120">
    <property type="entry name" value="GatA"/>
    <property type="match status" value="1"/>
</dbReference>
<evidence type="ECO:0000256" key="2">
    <source>
        <dbReference type="ARBA" id="ARBA00022598"/>
    </source>
</evidence>
<evidence type="ECO:0000256" key="7">
    <source>
        <dbReference type="ARBA" id="ARBA00047407"/>
    </source>
</evidence>
<evidence type="ECO:0000256" key="3">
    <source>
        <dbReference type="ARBA" id="ARBA00022741"/>
    </source>
</evidence>
<dbReference type="InterPro" id="IPR000120">
    <property type="entry name" value="Amidase"/>
</dbReference>
<organism evidence="10 11">
    <name type="scientific">Streptococcus suis</name>
    <dbReference type="NCBI Taxonomy" id="1307"/>
    <lineage>
        <taxon>Bacteria</taxon>
        <taxon>Bacillati</taxon>
        <taxon>Bacillota</taxon>
        <taxon>Bacilli</taxon>
        <taxon>Lactobacillales</taxon>
        <taxon>Streptococcaceae</taxon>
        <taxon>Streptococcus</taxon>
    </lineage>
</organism>
<dbReference type="GO" id="GO:0006412">
    <property type="term" value="P:translation"/>
    <property type="evidence" value="ECO:0007669"/>
    <property type="project" value="UniProtKB-UniRule"/>
</dbReference>
<dbReference type="InterPro" id="IPR020556">
    <property type="entry name" value="Amidase_CS"/>
</dbReference>
<dbReference type="GO" id="GO:0050567">
    <property type="term" value="F:glutaminyl-tRNA synthase (glutamine-hydrolyzing) activity"/>
    <property type="evidence" value="ECO:0007669"/>
    <property type="project" value="UniProtKB-UniRule"/>
</dbReference>
<reference evidence="10 11" key="1">
    <citation type="submission" date="2016-02" db="EMBL/GenBank/DDBJ databases">
        <authorList>
            <consortium name="Pathogen Informatics"/>
        </authorList>
    </citation>
    <scope>NUCLEOTIDE SEQUENCE [LARGE SCALE GENOMIC DNA]</scope>
    <source>
        <strain evidence="10 11">SS975</strain>
    </source>
</reference>
<evidence type="ECO:0000256" key="5">
    <source>
        <dbReference type="ARBA" id="ARBA00022917"/>
    </source>
</evidence>
<evidence type="ECO:0000259" key="9">
    <source>
        <dbReference type="Pfam" id="PF01425"/>
    </source>
</evidence>
<evidence type="ECO:0000256" key="6">
    <source>
        <dbReference type="ARBA" id="ARBA00025295"/>
    </source>
</evidence>
<keyword evidence="5 8" id="KW-0648">Protein biosynthesis</keyword>
<evidence type="ECO:0000256" key="1">
    <source>
        <dbReference type="ARBA" id="ARBA00008069"/>
    </source>
</evidence>
<evidence type="ECO:0000256" key="8">
    <source>
        <dbReference type="HAMAP-Rule" id="MF_00120"/>
    </source>
</evidence>
<dbReference type="InterPro" id="IPR023631">
    <property type="entry name" value="Amidase_dom"/>
</dbReference>
<dbReference type="PANTHER" id="PTHR11895">
    <property type="entry name" value="TRANSAMIDASE"/>
    <property type="match status" value="1"/>
</dbReference>
<keyword evidence="4 8" id="KW-0067">ATP-binding</keyword>
<comment type="subunit">
    <text evidence="8">Heterotrimer of A, B and C subunits.</text>
</comment>
<keyword evidence="2 8" id="KW-0436">Ligase</keyword>
<comment type="function">
    <text evidence="6 8">Allows the formation of correctly charged Gln-tRNA(Gln) through the transamidation of misacylated Glu-tRNA(Gln) in organisms which lack glutaminyl-tRNA synthetase. The reaction takes place in the presence of glutamine and ATP through an activated gamma-phospho-Glu-tRNA(Gln).</text>
</comment>
<accession>A0AB33UFV5</accession>
<dbReference type="GO" id="GO:0030956">
    <property type="term" value="C:glutamyl-tRNA(Gln) amidotransferase complex"/>
    <property type="evidence" value="ECO:0007669"/>
    <property type="project" value="InterPro"/>
</dbReference>
<feature type="active site" description="Charge relay system" evidence="8">
    <location>
        <position position="77"/>
    </location>
</feature>
<dbReference type="PANTHER" id="PTHR11895:SF151">
    <property type="entry name" value="GLUTAMYL-TRNA(GLN) AMIDOTRANSFERASE SUBUNIT A"/>
    <property type="match status" value="1"/>
</dbReference>
<dbReference type="InterPro" id="IPR004412">
    <property type="entry name" value="GatA"/>
</dbReference>
<dbReference type="Pfam" id="PF01425">
    <property type="entry name" value="Amidase"/>
    <property type="match status" value="1"/>
</dbReference>
<feature type="active site" description="Charge relay system" evidence="8">
    <location>
        <position position="152"/>
    </location>
</feature>
<feature type="active site" description="Acyl-ester intermediate" evidence="8">
    <location>
        <position position="176"/>
    </location>
</feature>
<dbReference type="SUPFAM" id="SSF75304">
    <property type="entry name" value="Amidase signature (AS) enzymes"/>
    <property type="match status" value="1"/>
</dbReference>
<dbReference type="Proteomes" id="UP000072353">
    <property type="component" value="Unassembled WGS sequence"/>
</dbReference>
<dbReference type="PROSITE" id="PS00571">
    <property type="entry name" value="AMIDASES"/>
    <property type="match status" value="1"/>
</dbReference>